<sequence length="378" mass="42199">MKTTRKRSLGPTDTADPKGGKGNPPTDGSDTQAEEEEEGDNLFTTDDPIVQKVHACLKSGKTPKDDDVAQTQIDQELLEQSECFANELRAPPEDGQESREQMCERFWAIHDHFWMARFDAKFLLGISYFDPEELARMWREHPNHTQHQFKAGVDGILRNLKAAGAALKEEAHITEALQIEIAKDTVKGFAWAFCSTEDPDATPEQTEALETELELKDICPSISEDNLKSWVEDKAKLFQEGFYPQEEPQDADSKGCGKGVICKSIQNMTKCIEQKLAEKEPLEECHITRLSAAIAGALADTPKDLEIADPHGCLAIGRVASGIVEKYFERNIALGREDFQFEERNKSVWRLNAVCDDKGDLVFFRDGLVLSGPPFLPG</sequence>
<organism evidence="2">
    <name type="scientific">Chromera velia CCMP2878</name>
    <dbReference type="NCBI Taxonomy" id="1169474"/>
    <lineage>
        <taxon>Eukaryota</taxon>
        <taxon>Sar</taxon>
        <taxon>Alveolata</taxon>
        <taxon>Colpodellida</taxon>
        <taxon>Chromeraceae</taxon>
        <taxon>Chromera</taxon>
    </lineage>
</organism>
<dbReference type="AlphaFoldDB" id="A0A0G4HH57"/>
<evidence type="ECO:0000313" key="2">
    <source>
        <dbReference type="EMBL" id="CEM43424.1"/>
    </source>
</evidence>
<reference evidence="2" key="1">
    <citation type="submission" date="2014-11" db="EMBL/GenBank/DDBJ databases">
        <authorList>
            <person name="Otto D Thomas"/>
            <person name="Naeem Raeece"/>
        </authorList>
    </citation>
    <scope>NUCLEOTIDE SEQUENCE</scope>
</reference>
<proteinExistence type="predicted"/>
<accession>A0A0G4HH57</accession>
<dbReference type="VEuPathDB" id="CryptoDB:Cvel_6825"/>
<gene>
    <name evidence="2" type="ORF">Cvel_6825</name>
</gene>
<name>A0A0G4HH57_9ALVE</name>
<dbReference type="EMBL" id="CDMZ01002683">
    <property type="protein sequence ID" value="CEM43424.1"/>
    <property type="molecule type" value="Genomic_DNA"/>
</dbReference>
<feature type="region of interest" description="Disordered" evidence="1">
    <location>
        <begin position="1"/>
        <end position="47"/>
    </location>
</feature>
<evidence type="ECO:0000256" key="1">
    <source>
        <dbReference type="SAM" id="MobiDB-lite"/>
    </source>
</evidence>
<protein>
    <submittedName>
        <fullName evidence="2">Uncharacterized protein</fullName>
    </submittedName>
</protein>